<proteinExistence type="predicted"/>
<evidence type="ECO:0000259" key="2">
    <source>
        <dbReference type="Pfam" id="PF13649"/>
    </source>
</evidence>
<dbReference type="Pfam" id="PF13649">
    <property type="entry name" value="Methyltransf_25"/>
    <property type="match status" value="1"/>
</dbReference>
<evidence type="ECO:0000256" key="1">
    <source>
        <dbReference type="ARBA" id="ARBA00022679"/>
    </source>
</evidence>
<dbReference type="GO" id="GO:0000179">
    <property type="term" value="F:rRNA (adenine-N6,N6-)-dimethyltransferase activity"/>
    <property type="evidence" value="ECO:0007669"/>
    <property type="project" value="InterPro"/>
</dbReference>
<dbReference type="InterPro" id="IPR020596">
    <property type="entry name" value="rRNA_Ade_Mease_Trfase_CS"/>
</dbReference>
<dbReference type="InterPro" id="IPR041698">
    <property type="entry name" value="Methyltransf_25"/>
</dbReference>
<dbReference type="CDD" id="cd02440">
    <property type="entry name" value="AdoMet_MTases"/>
    <property type="match status" value="1"/>
</dbReference>
<dbReference type="PROSITE" id="PS01131">
    <property type="entry name" value="RRNA_A_DIMETH"/>
    <property type="match status" value="1"/>
</dbReference>
<keyword evidence="1" id="KW-0808">Transferase</keyword>
<name>A0A6J6VUG0_9ZZZZ</name>
<protein>
    <submittedName>
        <fullName evidence="3">Unannotated protein</fullName>
    </submittedName>
</protein>
<reference evidence="3" key="1">
    <citation type="submission" date="2020-05" db="EMBL/GenBank/DDBJ databases">
        <authorList>
            <person name="Chiriac C."/>
            <person name="Salcher M."/>
            <person name="Ghai R."/>
            <person name="Kavagutti S V."/>
        </authorList>
    </citation>
    <scope>NUCLEOTIDE SEQUENCE</scope>
</reference>
<dbReference type="Gene3D" id="3.40.50.150">
    <property type="entry name" value="Vaccinia Virus protein VP39"/>
    <property type="match status" value="1"/>
</dbReference>
<dbReference type="EMBL" id="CAEZYQ010000067">
    <property type="protein sequence ID" value="CAB4776222.1"/>
    <property type="molecule type" value="Genomic_DNA"/>
</dbReference>
<sequence>MSGPPPTRWQLAGPEAAAGFGRKFAELVATGQDVDGEARLADTLLPRGGRVLDVGAGMGRVTAALTARGHRVVGLEPDAALVEQARATYAGIDLLHSDVLGLSDELLGGRPGEYDLVVVVGNVMVFLAEGTERQVLALLRSRLAPGGRVLVGFHLEGGPEHARRYPPEEFVADVEASGLRVDARFGTYELHPPSDDYAVWVLSRA</sequence>
<evidence type="ECO:0000313" key="3">
    <source>
        <dbReference type="EMBL" id="CAB4776222.1"/>
    </source>
</evidence>
<gene>
    <name evidence="3" type="ORF">UFOPK2761_03704</name>
</gene>
<dbReference type="SUPFAM" id="SSF53335">
    <property type="entry name" value="S-adenosyl-L-methionine-dependent methyltransferases"/>
    <property type="match status" value="1"/>
</dbReference>
<feature type="domain" description="Methyltransferase" evidence="2">
    <location>
        <begin position="51"/>
        <end position="147"/>
    </location>
</feature>
<organism evidence="3">
    <name type="scientific">freshwater metagenome</name>
    <dbReference type="NCBI Taxonomy" id="449393"/>
    <lineage>
        <taxon>unclassified sequences</taxon>
        <taxon>metagenomes</taxon>
        <taxon>ecological metagenomes</taxon>
    </lineage>
</organism>
<dbReference type="PANTHER" id="PTHR43861">
    <property type="entry name" value="TRANS-ACONITATE 2-METHYLTRANSFERASE-RELATED"/>
    <property type="match status" value="1"/>
</dbReference>
<dbReference type="AlphaFoldDB" id="A0A6J6VUG0"/>
<dbReference type="InterPro" id="IPR029063">
    <property type="entry name" value="SAM-dependent_MTases_sf"/>
</dbReference>
<accession>A0A6J6VUG0</accession>